<protein>
    <submittedName>
        <fullName evidence="1">Uncharacterized protein</fullName>
    </submittedName>
</protein>
<evidence type="ECO:0000313" key="1">
    <source>
        <dbReference type="EMBL" id="CAG7732740.1"/>
    </source>
</evidence>
<name>A0A8J2P5M7_9HEXA</name>
<dbReference type="Proteomes" id="UP000708208">
    <property type="component" value="Unassembled WGS sequence"/>
</dbReference>
<gene>
    <name evidence="1" type="ORF">AFUS01_LOCUS21233</name>
</gene>
<sequence>MSPPIFAKLLNLVEPHIRKKDTPYRESIPPRIRLYVTL</sequence>
<proteinExistence type="predicted"/>
<keyword evidence="2" id="KW-1185">Reference proteome</keyword>
<reference evidence="1" key="1">
    <citation type="submission" date="2021-06" db="EMBL/GenBank/DDBJ databases">
        <authorList>
            <person name="Hodson N. C."/>
            <person name="Mongue J. A."/>
            <person name="Jaron S. K."/>
        </authorList>
    </citation>
    <scope>NUCLEOTIDE SEQUENCE</scope>
</reference>
<comment type="caution">
    <text evidence="1">The sequence shown here is derived from an EMBL/GenBank/DDBJ whole genome shotgun (WGS) entry which is preliminary data.</text>
</comment>
<accession>A0A8J2P5M7</accession>
<dbReference type="EMBL" id="CAJVCH010236597">
    <property type="protein sequence ID" value="CAG7732740.1"/>
    <property type="molecule type" value="Genomic_DNA"/>
</dbReference>
<evidence type="ECO:0000313" key="2">
    <source>
        <dbReference type="Proteomes" id="UP000708208"/>
    </source>
</evidence>
<dbReference type="OrthoDB" id="6741510at2759"/>
<dbReference type="AlphaFoldDB" id="A0A8J2P5M7"/>
<organism evidence="1 2">
    <name type="scientific">Allacma fusca</name>
    <dbReference type="NCBI Taxonomy" id="39272"/>
    <lineage>
        <taxon>Eukaryota</taxon>
        <taxon>Metazoa</taxon>
        <taxon>Ecdysozoa</taxon>
        <taxon>Arthropoda</taxon>
        <taxon>Hexapoda</taxon>
        <taxon>Collembola</taxon>
        <taxon>Symphypleona</taxon>
        <taxon>Sminthuridae</taxon>
        <taxon>Allacma</taxon>
    </lineage>
</organism>
<feature type="non-terminal residue" evidence="1">
    <location>
        <position position="38"/>
    </location>
</feature>